<dbReference type="Gene3D" id="2.60.40.2620">
    <property type="entry name" value="Fimbrillin-like"/>
    <property type="match status" value="1"/>
</dbReference>
<reference evidence="2 3" key="1">
    <citation type="submission" date="2020-04" db="EMBL/GenBank/DDBJ databases">
        <authorList>
            <person name="Hitch T.C.A."/>
            <person name="Wylensek D."/>
            <person name="Clavel T."/>
        </authorList>
    </citation>
    <scope>NUCLEOTIDE SEQUENCE [LARGE SCALE GENOMIC DNA]</scope>
    <source>
        <strain evidence="2 3">WCA3-601-WT-5E</strain>
    </source>
</reference>
<dbReference type="Pfam" id="PF13149">
    <property type="entry name" value="Mfa_like_1"/>
    <property type="match status" value="1"/>
</dbReference>
<dbReference type="AlphaFoldDB" id="A0A7X9XH20"/>
<dbReference type="InterPro" id="IPR025049">
    <property type="entry name" value="Mfa-like_1"/>
</dbReference>
<name>A0A7X9XH20_9BACE</name>
<organism evidence="2 3">
    <name type="scientific">Bacteroides eggerthii</name>
    <dbReference type="NCBI Taxonomy" id="28111"/>
    <lineage>
        <taxon>Bacteria</taxon>
        <taxon>Pseudomonadati</taxon>
        <taxon>Bacteroidota</taxon>
        <taxon>Bacteroidia</taxon>
        <taxon>Bacteroidales</taxon>
        <taxon>Bacteroidaceae</taxon>
        <taxon>Bacteroides</taxon>
    </lineage>
</organism>
<protein>
    <submittedName>
        <fullName evidence="2">Fimbrillin family protein</fullName>
    </submittedName>
</protein>
<comment type="caution">
    <text evidence="2">The sequence shown here is derived from an EMBL/GenBank/DDBJ whole genome shotgun (WGS) entry which is preliminary data.</text>
</comment>
<evidence type="ECO:0000256" key="1">
    <source>
        <dbReference type="SAM" id="SignalP"/>
    </source>
</evidence>
<dbReference type="EMBL" id="JABAGL010000003">
    <property type="protein sequence ID" value="NME84964.1"/>
    <property type="molecule type" value="Genomic_DNA"/>
</dbReference>
<dbReference type="PROSITE" id="PS51257">
    <property type="entry name" value="PROKAR_LIPOPROTEIN"/>
    <property type="match status" value="1"/>
</dbReference>
<gene>
    <name evidence="2" type="ORF">HF841_02820</name>
</gene>
<dbReference type="Gene3D" id="2.60.40.2630">
    <property type="match status" value="1"/>
</dbReference>
<feature type="signal peptide" evidence="1">
    <location>
        <begin position="1"/>
        <end position="19"/>
    </location>
</feature>
<dbReference type="Proteomes" id="UP000520291">
    <property type="component" value="Unassembled WGS sequence"/>
</dbReference>
<dbReference type="RefSeq" id="WP_168947134.1">
    <property type="nucleotide sequence ID" value="NZ_JABAGL010000003.1"/>
</dbReference>
<dbReference type="CDD" id="cd13120">
    <property type="entry name" value="BF2867_like_N"/>
    <property type="match status" value="1"/>
</dbReference>
<dbReference type="CDD" id="cd13121">
    <property type="entry name" value="BF2867_like_C"/>
    <property type="match status" value="1"/>
</dbReference>
<sequence>MKTKHFALAVLALSLAACNNENEILNNDGPVAAQFTADIYKAVSTRVNSEGTGFTDNDCIGINSEDITNVPYVRENGQFGPKGTTIYFNDTETKTFSAYYPYREDSELQNGIVSVNTDQYGQGPEIDFLFASGATGSTSSPTVSFTGEHAFKHCMSLVKFNFLEGEGVDFSEKILKHCILEGLKTVGTFNTTTGETALTVNYPSPITMWFDDGATTSQLFIFPQTLDFTTPLNLSVVYNGVEYTATLPNPSKPEANQFSAGYAYTYNITLNNKGITVEEPEITPWEPGNSNDVSITL</sequence>
<accession>A0A7X9XH20</accession>
<keyword evidence="1" id="KW-0732">Signal</keyword>
<proteinExistence type="predicted"/>
<feature type="chain" id="PRO_5031316651" evidence="1">
    <location>
        <begin position="20"/>
        <end position="297"/>
    </location>
</feature>
<dbReference type="InterPro" id="IPR042278">
    <property type="entry name" value="Mfa-like_1_N"/>
</dbReference>
<evidence type="ECO:0000313" key="3">
    <source>
        <dbReference type="Proteomes" id="UP000520291"/>
    </source>
</evidence>
<evidence type="ECO:0000313" key="2">
    <source>
        <dbReference type="EMBL" id="NME84964.1"/>
    </source>
</evidence>